<organism evidence="2 3">
    <name type="scientific">Operophtera brumata</name>
    <name type="common">Winter moth</name>
    <name type="synonym">Phalaena brumata</name>
    <dbReference type="NCBI Taxonomy" id="104452"/>
    <lineage>
        <taxon>Eukaryota</taxon>
        <taxon>Metazoa</taxon>
        <taxon>Ecdysozoa</taxon>
        <taxon>Arthropoda</taxon>
        <taxon>Hexapoda</taxon>
        <taxon>Insecta</taxon>
        <taxon>Pterygota</taxon>
        <taxon>Neoptera</taxon>
        <taxon>Endopterygota</taxon>
        <taxon>Lepidoptera</taxon>
        <taxon>Glossata</taxon>
        <taxon>Ditrysia</taxon>
        <taxon>Geometroidea</taxon>
        <taxon>Geometridae</taxon>
        <taxon>Larentiinae</taxon>
        <taxon>Operophtera</taxon>
    </lineage>
</organism>
<gene>
    <name evidence="2" type="ORF">OBRU01_11422</name>
</gene>
<evidence type="ECO:0000313" key="2">
    <source>
        <dbReference type="EMBL" id="KOB73015.1"/>
    </source>
</evidence>
<feature type="compositionally biased region" description="Polar residues" evidence="1">
    <location>
        <begin position="274"/>
        <end position="322"/>
    </location>
</feature>
<sequence>MQLQFTWRNHGIIHLHERGRQQNVIKLVIPRFSLLNFYLSPWFPIQPVINFLSQSKSIVSDHLLSLAMAQYYQIVGQGQSLTLEDLQRYCPSLSLDGIILNQDGQQYARQQQAEPSNDIIVSEGVQSQLVVSDGLQYQQQYIIRHEPPPPPPPPRPDFQQQQNQQQQQHQQHQQQQLQHRQVYYTSDLPVDAQVVLQQAQQIIDASMMQQQQQSSPQRPQHLVSPAHVLSQPTVIHPAQQPPPQPPPSTPTQQHAAQHVQQHTPQQHVQQQHQSTRIITPQGTIVTHNQPGHQMAQQQTSVPQSQNGPMPQQNVQQRASPHPQQVQQVVAQTNAGDMDDLEESITAAIVQKHQPPPTDMTPQQFHSPSPAMRPNLPTTSQGLSFNTQHYQQMTYEQHAQHPQTLTQLLMEPDPDEERQVVTLNTGQRITLAEFKRESGRQTLVRSKEQPRPVQRKATKRKPRALQSRQQKLNPRKC</sequence>
<feature type="compositionally biased region" description="Polar residues" evidence="1">
    <location>
        <begin position="465"/>
        <end position="476"/>
    </location>
</feature>
<feature type="compositionally biased region" description="Pro residues" evidence="1">
    <location>
        <begin position="239"/>
        <end position="249"/>
    </location>
</feature>
<evidence type="ECO:0000256" key="1">
    <source>
        <dbReference type="SAM" id="MobiDB-lite"/>
    </source>
</evidence>
<feature type="region of interest" description="Disordered" evidence="1">
    <location>
        <begin position="143"/>
        <end position="179"/>
    </location>
</feature>
<dbReference type="Proteomes" id="UP000037510">
    <property type="component" value="Unassembled WGS sequence"/>
</dbReference>
<evidence type="ECO:0000313" key="3">
    <source>
        <dbReference type="Proteomes" id="UP000037510"/>
    </source>
</evidence>
<accession>A0A0L7LCA5</accession>
<feature type="region of interest" description="Disordered" evidence="1">
    <location>
        <begin position="235"/>
        <end position="328"/>
    </location>
</feature>
<keyword evidence="3" id="KW-1185">Reference proteome</keyword>
<name>A0A0L7LCA5_OPEBR</name>
<dbReference type="AlphaFoldDB" id="A0A0L7LCA5"/>
<dbReference type="EMBL" id="JTDY01001745">
    <property type="protein sequence ID" value="KOB73015.1"/>
    <property type="molecule type" value="Genomic_DNA"/>
</dbReference>
<proteinExistence type="predicted"/>
<feature type="compositionally biased region" description="Basic residues" evidence="1">
    <location>
        <begin position="452"/>
        <end position="462"/>
    </location>
</feature>
<reference evidence="2 3" key="1">
    <citation type="journal article" date="2015" name="Genome Biol. Evol.">
        <title>The genome of winter moth (Operophtera brumata) provides a genomic perspective on sexual dimorphism and phenology.</title>
        <authorList>
            <person name="Derks M.F."/>
            <person name="Smit S."/>
            <person name="Salis L."/>
            <person name="Schijlen E."/>
            <person name="Bossers A."/>
            <person name="Mateman C."/>
            <person name="Pijl A.S."/>
            <person name="de Ridder D."/>
            <person name="Groenen M.A."/>
            <person name="Visser M.E."/>
            <person name="Megens H.J."/>
        </authorList>
    </citation>
    <scope>NUCLEOTIDE SEQUENCE [LARGE SCALE GENOMIC DNA]</scope>
    <source>
        <strain evidence="2">WM2013NL</strain>
        <tissue evidence="2">Head and thorax</tissue>
    </source>
</reference>
<feature type="compositionally biased region" description="Low complexity" evidence="1">
    <location>
        <begin position="157"/>
        <end position="179"/>
    </location>
</feature>
<feature type="region of interest" description="Disordered" evidence="1">
    <location>
        <begin position="437"/>
        <end position="476"/>
    </location>
</feature>
<feature type="compositionally biased region" description="Low complexity" evidence="1">
    <location>
        <begin position="250"/>
        <end position="273"/>
    </location>
</feature>
<feature type="region of interest" description="Disordered" evidence="1">
    <location>
        <begin position="352"/>
        <end position="380"/>
    </location>
</feature>
<feature type="compositionally biased region" description="Basic and acidic residues" evidence="1">
    <location>
        <begin position="437"/>
        <end position="449"/>
    </location>
</feature>
<protein>
    <submittedName>
        <fullName evidence="2">Uncharacterized protein</fullName>
    </submittedName>
</protein>
<comment type="caution">
    <text evidence="2">The sequence shown here is derived from an EMBL/GenBank/DDBJ whole genome shotgun (WGS) entry which is preliminary data.</text>
</comment>